<comment type="caution">
    <text evidence="4">The sequence shown here is derived from an EMBL/GenBank/DDBJ whole genome shotgun (WGS) entry which is preliminary data.</text>
</comment>
<dbReference type="InterPro" id="IPR012347">
    <property type="entry name" value="Ferritin-like"/>
</dbReference>
<name>A0A916RDF7_9HYPH</name>
<reference evidence="4 5" key="1">
    <citation type="journal article" date="2014" name="Int. J. Syst. Evol. Microbiol.">
        <title>Complete genome sequence of Corynebacterium casei LMG S-19264T (=DSM 44701T), isolated from a smear-ripened cheese.</title>
        <authorList>
            <consortium name="US DOE Joint Genome Institute (JGI-PGF)"/>
            <person name="Walter F."/>
            <person name="Albersmeier A."/>
            <person name="Kalinowski J."/>
            <person name="Ruckert C."/>
        </authorList>
    </citation>
    <scope>NUCLEOTIDE SEQUENCE [LARGE SCALE GENOMIC DNA]</scope>
    <source>
        <strain evidence="4 5">CGMCC 1.15896</strain>
    </source>
</reference>
<dbReference type="EMBL" id="BMKB01000004">
    <property type="protein sequence ID" value="GGA53721.1"/>
    <property type="molecule type" value="Genomic_DNA"/>
</dbReference>
<dbReference type="InterPro" id="IPR005183">
    <property type="entry name" value="DUF305_CopM-like"/>
</dbReference>
<protein>
    <recommendedName>
        <fullName evidence="3">DUF305 domain-containing protein</fullName>
    </recommendedName>
</protein>
<keyword evidence="2" id="KW-0732">Signal</keyword>
<accession>A0A916RDF7</accession>
<feature type="chain" id="PRO_5037735272" description="DUF305 domain-containing protein" evidence="2">
    <location>
        <begin position="25"/>
        <end position="134"/>
    </location>
</feature>
<gene>
    <name evidence="4" type="ORF">GCM10011499_24740</name>
</gene>
<dbReference type="Proteomes" id="UP000596977">
    <property type="component" value="Unassembled WGS sequence"/>
</dbReference>
<feature type="region of interest" description="Disordered" evidence="1">
    <location>
        <begin position="27"/>
        <end position="51"/>
    </location>
</feature>
<dbReference type="Gene3D" id="1.20.1260.10">
    <property type="match status" value="1"/>
</dbReference>
<organism evidence="4 5">
    <name type="scientific">Pelagibacterium lentulum</name>
    <dbReference type="NCBI Taxonomy" id="2029865"/>
    <lineage>
        <taxon>Bacteria</taxon>
        <taxon>Pseudomonadati</taxon>
        <taxon>Pseudomonadota</taxon>
        <taxon>Alphaproteobacteria</taxon>
        <taxon>Hyphomicrobiales</taxon>
        <taxon>Devosiaceae</taxon>
        <taxon>Pelagibacterium</taxon>
    </lineage>
</organism>
<feature type="signal peptide" evidence="2">
    <location>
        <begin position="1"/>
        <end position="24"/>
    </location>
</feature>
<evidence type="ECO:0000313" key="5">
    <source>
        <dbReference type="Proteomes" id="UP000596977"/>
    </source>
</evidence>
<evidence type="ECO:0000256" key="1">
    <source>
        <dbReference type="SAM" id="MobiDB-lite"/>
    </source>
</evidence>
<dbReference type="RefSeq" id="WP_188681899.1">
    <property type="nucleotide sequence ID" value="NZ_BMKB01000004.1"/>
</dbReference>
<dbReference type="PANTHER" id="PTHR36933:SF1">
    <property type="entry name" value="SLL0788 PROTEIN"/>
    <property type="match status" value="1"/>
</dbReference>
<dbReference type="AlphaFoldDB" id="A0A916RDF7"/>
<evidence type="ECO:0000259" key="3">
    <source>
        <dbReference type="Pfam" id="PF03713"/>
    </source>
</evidence>
<evidence type="ECO:0000313" key="4">
    <source>
        <dbReference type="EMBL" id="GGA53721.1"/>
    </source>
</evidence>
<feature type="domain" description="DUF305" evidence="3">
    <location>
        <begin position="77"/>
        <end position="133"/>
    </location>
</feature>
<dbReference type="PANTHER" id="PTHR36933">
    <property type="entry name" value="SLL0788 PROTEIN"/>
    <property type="match status" value="1"/>
</dbReference>
<keyword evidence="5" id="KW-1185">Reference proteome</keyword>
<dbReference type="Pfam" id="PF03713">
    <property type="entry name" value="DUF305"/>
    <property type="match status" value="1"/>
</dbReference>
<evidence type="ECO:0000256" key="2">
    <source>
        <dbReference type="SAM" id="SignalP"/>
    </source>
</evidence>
<proteinExistence type="predicted"/>
<sequence>MNKLTPIFIGGAIIAAASLSFAQAQTGDAGHDTHAGHGTHGVHSSASPSDDPVIRAYQEANDRMHADMAIEFTGDADVDFMRGMIPHHQGAIDMARVVLEHGTDPEVRALAQEVIAAQEAEIAMMREWLTARGH</sequence>